<proteinExistence type="predicted"/>
<name>E0UJ72_GLOV7</name>
<dbReference type="RefSeq" id="WP_013323843.1">
    <property type="nucleotide sequence ID" value="NC_014501.1"/>
</dbReference>
<dbReference type="OrthoDB" id="418983at2"/>
<dbReference type="KEGG" id="cyj:Cyan7822_3843"/>
<dbReference type="Proteomes" id="UP000008206">
    <property type="component" value="Chromosome"/>
</dbReference>
<dbReference type="InterPro" id="IPR025048">
    <property type="entry name" value="DUF3987"/>
</dbReference>
<dbReference type="eggNOG" id="COG0305">
    <property type="taxonomic scope" value="Bacteria"/>
</dbReference>
<organism evidence="1 2">
    <name type="scientific">Gloeothece verrucosa (strain PCC 7822)</name>
    <name type="common">Cyanothece sp. (strain PCC 7822)</name>
    <dbReference type="NCBI Taxonomy" id="497965"/>
    <lineage>
        <taxon>Bacteria</taxon>
        <taxon>Bacillati</taxon>
        <taxon>Cyanobacteriota</taxon>
        <taxon>Cyanophyceae</taxon>
        <taxon>Oscillatoriophycideae</taxon>
        <taxon>Chroococcales</taxon>
        <taxon>Aphanothecaceae</taxon>
        <taxon>Gloeothece</taxon>
        <taxon>Gloeothece verrucosa</taxon>
    </lineage>
</organism>
<evidence type="ECO:0000313" key="2">
    <source>
        <dbReference type="Proteomes" id="UP000008206"/>
    </source>
</evidence>
<reference evidence="2" key="1">
    <citation type="journal article" date="2011" name="MBio">
        <title>Novel metabolic attributes of the genus Cyanothece, comprising a group of unicellular nitrogen-fixing Cyanobacteria.</title>
        <authorList>
            <person name="Bandyopadhyay A."/>
            <person name="Elvitigala T."/>
            <person name="Welsh E."/>
            <person name="Stockel J."/>
            <person name="Liberton M."/>
            <person name="Min H."/>
            <person name="Sherman L.A."/>
            <person name="Pakrasi H.B."/>
        </authorList>
    </citation>
    <scope>NUCLEOTIDE SEQUENCE [LARGE SCALE GENOMIC DNA]</scope>
    <source>
        <strain evidence="2">PCC 7822</strain>
    </source>
</reference>
<evidence type="ECO:0008006" key="3">
    <source>
        <dbReference type="Google" id="ProtNLM"/>
    </source>
</evidence>
<dbReference type="AlphaFoldDB" id="E0UJ72"/>
<dbReference type="STRING" id="497965.Cyan7822_3843"/>
<accession>E0UJ72</accession>
<protein>
    <recommendedName>
        <fullName evidence="3">DUF3987 domain-containing protein</fullName>
    </recommendedName>
</protein>
<dbReference type="HOGENOM" id="CLU_448171_0_0_3"/>
<keyword evidence="2" id="KW-1185">Reference proteome</keyword>
<gene>
    <name evidence="1" type="ordered locus">Cyan7822_3843</name>
</gene>
<sequence>MIDRTLFNHILNGWLEDEKVLAYYNALVSFIEKNPDHSDTKTAIEHRIFIEDCYPALLPQKPQESKPDNTSKEMSEELKQKIDELIDNDYDPVAIMPVLKETASKYGWNLYELNKYYDLRKRWKEDDDFREEVEAEVNEVVRMSNQNLNLEHFFNEEIAKPLKLFSDNLQVRHPITLTTALVGTSVCHQVGSRLLVDASKGWLEPPGLYGLLVSPSGQGKSPIQYALIQRPFWEIQSEWKKIFDQNRKEYYEQLEELKALPKEERQGAMKELEEPPNQPRILFASDPTVIGINGQFEAYPKQALLGLYDEAKKLFAFDRTSSGKSDQADILSYYNGFGVVELRKDGIRANVGECIFSILGLIQPDVLLELMSDLADPDGKWARFIFCIQPLEKKRATRNGPAIDIHDLITSIYRHILKQPATKYLLDTDAQEIFDRYLYEEIEPKRICSTSPGLQSMYGKTGGQVARLALNLHVFNWASKLMPIPDIITGKTMFQAIMLNRFYVSQVKLLHAQAQVHHSEEIAAKLAMILQIAKNKGSVTARDVQKACRAFRKIDTAQIREWFRKLELMGKAVCRGSGNRLKLTPLL</sequence>
<dbReference type="EMBL" id="CP002198">
    <property type="protein sequence ID" value="ADN15775.1"/>
    <property type="molecule type" value="Genomic_DNA"/>
</dbReference>
<evidence type="ECO:0000313" key="1">
    <source>
        <dbReference type="EMBL" id="ADN15775.1"/>
    </source>
</evidence>
<dbReference type="Pfam" id="PF13148">
    <property type="entry name" value="DUF3987"/>
    <property type="match status" value="1"/>
</dbReference>